<comment type="caution">
    <text evidence="7">The sequence shown here is derived from an EMBL/GenBank/DDBJ whole genome shotgun (WGS) entry which is preliminary data.</text>
</comment>
<keyword evidence="1" id="KW-1003">Cell membrane</keyword>
<dbReference type="Gene3D" id="3.60.21.10">
    <property type="match status" value="1"/>
</dbReference>
<evidence type="ECO:0000313" key="7">
    <source>
        <dbReference type="EMBL" id="MCQ4635515.1"/>
    </source>
</evidence>
<evidence type="ECO:0000256" key="4">
    <source>
        <dbReference type="ARBA" id="ARBA00023136"/>
    </source>
</evidence>
<dbReference type="InterPro" id="IPR029052">
    <property type="entry name" value="Metallo-depent_PP-like"/>
</dbReference>
<evidence type="ECO:0000259" key="6">
    <source>
        <dbReference type="Pfam" id="PF00149"/>
    </source>
</evidence>
<name>A0ABT1RK08_9FIRM</name>
<protein>
    <submittedName>
        <fullName evidence="7">Metallophosphoesterase family protein</fullName>
    </submittedName>
</protein>
<reference evidence="7 8" key="1">
    <citation type="submission" date="2022-06" db="EMBL/GenBank/DDBJ databases">
        <title>Isolation of gut microbiota from human fecal samples.</title>
        <authorList>
            <person name="Pamer E.G."/>
            <person name="Barat B."/>
            <person name="Waligurski E."/>
            <person name="Medina S."/>
            <person name="Paddock L."/>
            <person name="Mostad J."/>
        </authorList>
    </citation>
    <scope>NUCLEOTIDE SEQUENCE [LARGE SCALE GENOMIC DNA]</scope>
    <source>
        <strain evidence="7 8">SL.3.17</strain>
    </source>
</reference>
<dbReference type="InterPro" id="IPR043461">
    <property type="entry name" value="LpxH-like"/>
</dbReference>
<keyword evidence="3" id="KW-0479">Metal-binding</keyword>
<gene>
    <name evidence="7" type="ORF">NE619_02135</name>
</gene>
<keyword evidence="4" id="KW-0472">Membrane</keyword>
<organism evidence="7 8">
    <name type="scientific">Anaerovorax odorimutans</name>
    <dbReference type="NCBI Taxonomy" id="109327"/>
    <lineage>
        <taxon>Bacteria</taxon>
        <taxon>Bacillati</taxon>
        <taxon>Bacillota</taxon>
        <taxon>Clostridia</taxon>
        <taxon>Peptostreptococcales</taxon>
        <taxon>Anaerovoracaceae</taxon>
        <taxon>Anaerovorax</taxon>
    </lineage>
</organism>
<feature type="domain" description="Calcineurin-like phosphoesterase" evidence="6">
    <location>
        <begin position="24"/>
        <end position="214"/>
    </location>
</feature>
<evidence type="ECO:0000256" key="5">
    <source>
        <dbReference type="ARBA" id="ARBA00023211"/>
    </source>
</evidence>
<dbReference type="InterPro" id="IPR004843">
    <property type="entry name" value="Calcineurin-like_PHP"/>
</dbReference>
<dbReference type="EMBL" id="JANFXK010000001">
    <property type="protein sequence ID" value="MCQ4635515.1"/>
    <property type="molecule type" value="Genomic_DNA"/>
</dbReference>
<dbReference type="RefSeq" id="WP_256130698.1">
    <property type="nucleotide sequence ID" value="NZ_JANFXK010000001.1"/>
</dbReference>
<evidence type="ECO:0000256" key="2">
    <source>
        <dbReference type="ARBA" id="ARBA00022519"/>
    </source>
</evidence>
<accession>A0ABT1RK08</accession>
<keyword evidence="5" id="KW-0464">Manganese</keyword>
<keyword evidence="8" id="KW-1185">Reference proteome</keyword>
<dbReference type="Proteomes" id="UP001524502">
    <property type="component" value="Unassembled WGS sequence"/>
</dbReference>
<evidence type="ECO:0000313" key="8">
    <source>
        <dbReference type="Proteomes" id="UP001524502"/>
    </source>
</evidence>
<dbReference type="PANTHER" id="PTHR34990">
    <property type="entry name" value="UDP-2,3-DIACYLGLUCOSAMINE HYDROLASE-RELATED"/>
    <property type="match status" value="1"/>
</dbReference>
<evidence type="ECO:0000256" key="1">
    <source>
        <dbReference type="ARBA" id="ARBA00022475"/>
    </source>
</evidence>
<proteinExistence type="predicted"/>
<dbReference type="SUPFAM" id="SSF56300">
    <property type="entry name" value="Metallo-dependent phosphatases"/>
    <property type="match status" value="1"/>
</dbReference>
<dbReference type="Pfam" id="PF00149">
    <property type="entry name" value="Metallophos"/>
    <property type="match status" value="1"/>
</dbReference>
<keyword evidence="2" id="KW-0997">Cell inner membrane</keyword>
<sequence length="276" mass="32001">MSYLSRLDRAFSDVPRLPLSDETRYVLVSDCHRGNGTSNDNFLKNQNLYHAALEYYFRKGYTYIELGDGDELWENRRLQQIIQIHSQTFEMLFKFYQQGRLYFLYGNHDKANEHPAPIGFPAIARHSGLILQDQSGSGDLYLTHGHQADFLNSSLWRLSRLLVRYLWKPLEHFGVLDPTSAAKNNQRKNKTEKKLSHWAEERNRILVSGHTHRPRLGSKESPYFNTGSCVHPYGVTAIEITGRCLTLAKWSMRTREDMVLYVAREELAGPVCTDKF</sequence>
<dbReference type="PANTHER" id="PTHR34990:SF2">
    <property type="entry name" value="BLL8164 PROTEIN"/>
    <property type="match status" value="1"/>
</dbReference>
<evidence type="ECO:0000256" key="3">
    <source>
        <dbReference type="ARBA" id="ARBA00022723"/>
    </source>
</evidence>